<dbReference type="EMBL" id="FWEV01000268">
    <property type="protein sequence ID" value="SLM31460.1"/>
    <property type="molecule type" value="Genomic_DNA"/>
</dbReference>
<keyword evidence="4" id="KW-1185">Reference proteome</keyword>
<dbReference type="PROSITE" id="PS51257">
    <property type="entry name" value="PROKAR_LIPOPROTEIN"/>
    <property type="match status" value="1"/>
</dbReference>
<dbReference type="AlphaFoldDB" id="A0A1W1HG59"/>
<dbReference type="SUPFAM" id="SSF51905">
    <property type="entry name" value="FAD/NAD(P)-binding domain"/>
    <property type="match status" value="1"/>
</dbReference>
<dbReference type="RefSeq" id="WP_080800198.1">
    <property type="nucleotide sequence ID" value="NZ_LT828541.1"/>
</dbReference>
<gene>
    <name evidence="3" type="ORF">MTBBW1_340012</name>
</gene>
<keyword evidence="1" id="KW-0560">Oxidoreductase</keyword>
<organism evidence="3 4">
    <name type="scientific">Desulfamplus magnetovallimortis</name>
    <dbReference type="NCBI Taxonomy" id="1246637"/>
    <lineage>
        <taxon>Bacteria</taxon>
        <taxon>Pseudomonadati</taxon>
        <taxon>Thermodesulfobacteriota</taxon>
        <taxon>Desulfobacteria</taxon>
        <taxon>Desulfobacterales</taxon>
        <taxon>Desulfobacteraceae</taxon>
        <taxon>Desulfamplus</taxon>
    </lineage>
</organism>
<dbReference type="Proteomes" id="UP000191931">
    <property type="component" value="Unassembled WGS sequence"/>
</dbReference>
<dbReference type="PANTHER" id="PTHR13847:SF287">
    <property type="entry name" value="FAD-DEPENDENT OXIDOREDUCTASE DOMAIN-CONTAINING PROTEIN 1"/>
    <property type="match status" value="1"/>
</dbReference>
<protein>
    <submittedName>
        <fullName evidence="3">Oxidoreductase, FAD-binding protein</fullName>
    </submittedName>
</protein>
<dbReference type="Gene3D" id="3.50.50.60">
    <property type="entry name" value="FAD/NAD(P)-binding domain"/>
    <property type="match status" value="1"/>
</dbReference>
<evidence type="ECO:0000313" key="3">
    <source>
        <dbReference type="EMBL" id="SLM31460.1"/>
    </source>
</evidence>
<evidence type="ECO:0000259" key="2">
    <source>
        <dbReference type="Pfam" id="PF01266"/>
    </source>
</evidence>
<dbReference type="GO" id="GO:0005737">
    <property type="term" value="C:cytoplasm"/>
    <property type="evidence" value="ECO:0007669"/>
    <property type="project" value="TreeGrafter"/>
</dbReference>
<dbReference type="STRING" id="1246637.MTBBW1_340012"/>
<evidence type="ECO:0000313" key="4">
    <source>
        <dbReference type="Proteomes" id="UP000191931"/>
    </source>
</evidence>
<dbReference type="Pfam" id="PF01266">
    <property type="entry name" value="DAO"/>
    <property type="match status" value="1"/>
</dbReference>
<dbReference type="Gene3D" id="3.30.9.10">
    <property type="entry name" value="D-Amino Acid Oxidase, subunit A, domain 2"/>
    <property type="match status" value="1"/>
</dbReference>
<sequence length="445" mass="49747">MNKKYDAIIIGAGVIGCPIAYELCKMGYKTLNVDKLPDAGEGSTAGSCAIVRAHYSTEDGVAMAYEGFKYWLDWENYLDNVKDEKGLAKYMNTGSLLIKSEGHDWKKVKKNYDAVGVKYEEVDNDKIKEMVPPIDLHKYWPVRRPEDPTFYDEPTEMLEGGIFCPEGGYVNDPALSAHNIMRAAEAKGGEFIFNAEVVDIRSQDGKVVGITLKDGTQIDAPVVVNVGGPHSFKINKMAEGVWEGCNIKTKSLRHEVMYCPSPEGYDYLNDGYHMSDGDIGCYVRPEVGNTFLIGSEDPECDPQEWVDPDEFYAGKGGTGRDNQLTEPQWKAQCYRLGKRIPSLQVPNQPKGVVDLYDCSDDWIPIYDKSDLGGFYMAIGTSGNQYKNAPVVGRMMAELIDACEKGLDHDKEPFQFTYQYTGRTMNVGFFSRKREINYNSSFSVNG</sequence>
<dbReference type="InterPro" id="IPR036188">
    <property type="entry name" value="FAD/NAD-bd_sf"/>
</dbReference>
<dbReference type="InterPro" id="IPR006076">
    <property type="entry name" value="FAD-dep_OxRdtase"/>
</dbReference>
<dbReference type="OrthoDB" id="5410311at2"/>
<reference evidence="3 4" key="1">
    <citation type="submission" date="2017-03" db="EMBL/GenBank/DDBJ databases">
        <authorList>
            <person name="Afonso C.L."/>
            <person name="Miller P.J."/>
            <person name="Scott M.A."/>
            <person name="Spackman E."/>
            <person name="Goraichik I."/>
            <person name="Dimitrov K.M."/>
            <person name="Suarez D.L."/>
            <person name="Swayne D.E."/>
        </authorList>
    </citation>
    <scope>NUCLEOTIDE SEQUENCE [LARGE SCALE GENOMIC DNA]</scope>
    <source>
        <strain evidence="3">PRJEB14757</strain>
    </source>
</reference>
<evidence type="ECO:0000256" key="1">
    <source>
        <dbReference type="ARBA" id="ARBA00023002"/>
    </source>
</evidence>
<proteinExistence type="predicted"/>
<feature type="domain" description="FAD dependent oxidoreductase" evidence="2">
    <location>
        <begin position="6"/>
        <end position="398"/>
    </location>
</feature>
<name>A0A1W1HG59_9BACT</name>
<accession>A0A1W1HG59</accession>
<dbReference type="PANTHER" id="PTHR13847">
    <property type="entry name" value="SARCOSINE DEHYDROGENASE-RELATED"/>
    <property type="match status" value="1"/>
</dbReference>
<dbReference type="GO" id="GO:0016491">
    <property type="term" value="F:oxidoreductase activity"/>
    <property type="evidence" value="ECO:0007669"/>
    <property type="project" value="UniProtKB-KW"/>
</dbReference>